<evidence type="ECO:0000256" key="3">
    <source>
        <dbReference type="ARBA" id="ARBA00022763"/>
    </source>
</evidence>
<evidence type="ECO:0000256" key="1">
    <source>
        <dbReference type="ARBA" id="ARBA00022722"/>
    </source>
</evidence>
<keyword evidence="2 8" id="KW-0255">Endonuclease</keyword>
<dbReference type="AlphaFoldDB" id="A0A0C1DLN1"/>
<dbReference type="Proteomes" id="UP000031246">
    <property type="component" value="Unassembled WGS sequence"/>
</dbReference>
<feature type="domain" description="DUF559" evidence="7">
    <location>
        <begin position="113"/>
        <end position="155"/>
    </location>
</feature>
<keyword evidence="1" id="KW-0540">Nuclease</keyword>
<comment type="similarity">
    <text evidence="6">Belongs to the Vsr family.</text>
</comment>
<name>A0A0C1DLN1_9SPHI</name>
<dbReference type="GO" id="GO:0006298">
    <property type="term" value="P:mismatch repair"/>
    <property type="evidence" value="ECO:0007669"/>
    <property type="project" value="InterPro"/>
</dbReference>
<sequence length="167" mass="19811">MPCKKYPEEQDAINVPRFEESAGFYTTSERSKLMSKIKSKNTKAEIILRKALWANGIRFRIHVKNMPGKPDIVINKYRLAIFVDGNFWHGFEWHKKKTTLKSNAQFWIPKIERNMQRDRKNQKQLEDVGYTVIRFWDHDIMKALTKCVNQVLLYIEAAKDRVIPELL</sequence>
<keyword evidence="5" id="KW-0234">DNA repair</keyword>
<proteinExistence type="inferred from homology"/>
<accession>A0A0C1DLN1</accession>
<dbReference type="InterPro" id="IPR011335">
    <property type="entry name" value="Restrct_endonuc-II-like"/>
</dbReference>
<evidence type="ECO:0000256" key="4">
    <source>
        <dbReference type="ARBA" id="ARBA00022801"/>
    </source>
</evidence>
<dbReference type="CDD" id="cd00221">
    <property type="entry name" value="Vsr"/>
    <property type="match status" value="1"/>
</dbReference>
<dbReference type="OrthoDB" id="9801520at2"/>
<dbReference type="InterPro" id="IPR007569">
    <property type="entry name" value="DUF559"/>
</dbReference>
<dbReference type="NCBIfam" id="TIGR00632">
    <property type="entry name" value="vsr"/>
    <property type="match status" value="1"/>
</dbReference>
<dbReference type="RefSeq" id="WP_039474293.1">
    <property type="nucleotide sequence ID" value="NZ_JSYN01000007.1"/>
</dbReference>
<protein>
    <submittedName>
        <fullName evidence="8">Endonuclease</fullName>
    </submittedName>
</protein>
<organism evidence="8 9">
    <name type="scientific">Pedobacter kyungheensis</name>
    <dbReference type="NCBI Taxonomy" id="1069985"/>
    <lineage>
        <taxon>Bacteria</taxon>
        <taxon>Pseudomonadati</taxon>
        <taxon>Bacteroidota</taxon>
        <taxon>Sphingobacteriia</taxon>
        <taxon>Sphingobacteriales</taxon>
        <taxon>Sphingobacteriaceae</taxon>
        <taxon>Pedobacter</taxon>
    </lineage>
</organism>
<evidence type="ECO:0000256" key="6">
    <source>
        <dbReference type="ARBA" id="ARBA00029466"/>
    </source>
</evidence>
<dbReference type="Gene3D" id="3.40.960.10">
    <property type="entry name" value="VSR Endonuclease"/>
    <property type="match status" value="1"/>
</dbReference>
<evidence type="ECO:0000313" key="9">
    <source>
        <dbReference type="Proteomes" id="UP000031246"/>
    </source>
</evidence>
<gene>
    <name evidence="8" type="ORF">OC25_08505</name>
</gene>
<dbReference type="Pfam" id="PF03852">
    <property type="entry name" value="Vsr"/>
    <property type="match status" value="1"/>
</dbReference>
<dbReference type="GO" id="GO:0016787">
    <property type="term" value="F:hydrolase activity"/>
    <property type="evidence" value="ECO:0007669"/>
    <property type="project" value="UniProtKB-KW"/>
</dbReference>
<evidence type="ECO:0000256" key="2">
    <source>
        <dbReference type="ARBA" id="ARBA00022759"/>
    </source>
</evidence>
<keyword evidence="3" id="KW-0227">DNA damage</keyword>
<dbReference type="GO" id="GO:0004519">
    <property type="term" value="F:endonuclease activity"/>
    <property type="evidence" value="ECO:0007669"/>
    <property type="project" value="UniProtKB-KW"/>
</dbReference>
<keyword evidence="9" id="KW-1185">Reference proteome</keyword>
<evidence type="ECO:0000259" key="7">
    <source>
        <dbReference type="Pfam" id="PF04480"/>
    </source>
</evidence>
<dbReference type="Pfam" id="PF04480">
    <property type="entry name" value="DUF559"/>
    <property type="match status" value="1"/>
</dbReference>
<dbReference type="EMBL" id="JSYN01000007">
    <property type="protein sequence ID" value="KIA94955.1"/>
    <property type="molecule type" value="Genomic_DNA"/>
</dbReference>
<dbReference type="InterPro" id="IPR004603">
    <property type="entry name" value="DNA_mismatch_endonuc_vsr"/>
</dbReference>
<keyword evidence="4" id="KW-0378">Hydrolase</keyword>
<reference evidence="8 9" key="1">
    <citation type="submission" date="2014-10" db="EMBL/GenBank/DDBJ databases">
        <title>Pedobacter Kyungheensis.</title>
        <authorList>
            <person name="Anderson B.M."/>
            <person name="Newman J.D."/>
        </authorList>
    </citation>
    <scope>NUCLEOTIDE SEQUENCE [LARGE SCALE GENOMIC DNA]</scope>
    <source>
        <strain evidence="8 9">KACC 16221</strain>
    </source>
</reference>
<evidence type="ECO:0000313" key="8">
    <source>
        <dbReference type="EMBL" id="KIA94955.1"/>
    </source>
</evidence>
<dbReference type="SUPFAM" id="SSF52980">
    <property type="entry name" value="Restriction endonuclease-like"/>
    <property type="match status" value="1"/>
</dbReference>
<comment type="caution">
    <text evidence="8">The sequence shown here is derived from an EMBL/GenBank/DDBJ whole genome shotgun (WGS) entry which is preliminary data.</text>
</comment>
<evidence type="ECO:0000256" key="5">
    <source>
        <dbReference type="ARBA" id="ARBA00023204"/>
    </source>
</evidence>